<sequence length="75" mass="8200">MPVLEWQKISEEALARLLSDAELKSSAAVGNGTLYQLQHEGQDQIVISLPAGEVVLIRHAAINTKGRRKVDIHEG</sequence>
<dbReference type="AlphaFoldDB" id="A0A941DM52"/>
<dbReference type="EMBL" id="JAGSPN010000006">
    <property type="protein sequence ID" value="MBR7782564.1"/>
    <property type="molecule type" value="Genomic_DNA"/>
</dbReference>
<name>A0A941DM52_9BURK</name>
<protein>
    <submittedName>
        <fullName evidence="1">Uncharacterized protein</fullName>
    </submittedName>
</protein>
<reference evidence="1" key="1">
    <citation type="submission" date="2021-04" db="EMBL/GenBank/DDBJ databases">
        <title>novel species isolated from subtropical streams in China.</title>
        <authorList>
            <person name="Lu H."/>
        </authorList>
    </citation>
    <scope>NUCLEOTIDE SEQUENCE</scope>
    <source>
        <strain evidence="1">LFS511W</strain>
    </source>
</reference>
<evidence type="ECO:0000313" key="2">
    <source>
        <dbReference type="Proteomes" id="UP000680067"/>
    </source>
</evidence>
<proteinExistence type="predicted"/>
<accession>A0A941DM52</accession>
<dbReference type="RefSeq" id="WP_212687867.1">
    <property type="nucleotide sequence ID" value="NZ_JAGSPN010000006.1"/>
</dbReference>
<dbReference type="Proteomes" id="UP000680067">
    <property type="component" value="Unassembled WGS sequence"/>
</dbReference>
<gene>
    <name evidence="1" type="ORF">KDM89_10435</name>
</gene>
<organism evidence="1 2">
    <name type="scientific">Undibacterium luofuense</name>
    <dbReference type="NCBI Taxonomy" id="2828733"/>
    <lineage>
        <taxon>Bacteria</taxon>
        <taxon>Pseudomonadati</taxon>
        <taxon>Pseudomonadota</taxon>
        <taxon>Betaproteobacteria</taxon>
        <taxon>Burkholderiales</taxon>
        <taxon>Oxalobacteraceae</taxon>
        <taxon>Undibacterium</taxon>
    </lineage>
</organism>
<keyword evidence="2" id="KW-1185">Reference proteome</keyword>
<evidence type="ECO:0000313" key="1">
    <source>
        <dbReference type="EMBL" id="MBR7782564.1"/>
    </source>
</evidence>
<comment type="caution">
    <text evidence="1">The sequence shown here is derived from an EMBL/GenBank/DDBJ whole genome shotgun (WGS) entry which is preliminary data.</text>
</comment>